<protein>
    <recommendedName>
        <fullName evidence="6">DUF4378 domain-containing protein</fullName>
    </recommendedName>
</protein>
<sequence length="856" mass="96293">MARRSSRIHQVGEKNGLSCMWGLFSILESCQGRPGHMVISNGRPASRNIIDYPRPLDTIASFDEECRKIHKGAGLRSNSVRVDGKGRSTRSCIGDEIPIEQHRNKRDIVKRQQYGKTDCELVDRRLTKTRKKTRKSSQDIYQSSSSCCLNNAAWLMNEFPSTSTEKSLDKLTLAANLCAVCAQNHQKEIQLSEYLQRHSILGKYDKFDDISIQRVQMRAKAFVDQMYIDRRIVLGEGRNFESKSFSNSLEVLSSKRDLYMEFLPDPNSMTARPSKNMAGKDTIESVLSEDSTSAKSRSALVMDEATIMNNNLLQKINYELKYSSKANFTAQPSDKIVILRPAPRNGKHLGNRTCSCSSLQFPYKSNIRVSEEKTASFSFREIKKILKLSFGVTKKETRNCCNSSTNAEKERKVLKNQVLKSSRGSDIACVADTTCRKLYVSSDRSSSKLESDVILEAKRHLSTRLNNLNSVEGVTSRKSPISLERILSSHEHDSWPFSPRRDSLYCPGSSEMRFSPHNTSPRVIESNCHVQNELRQNTVDAMAYSVTPRTEAASRDNNIPTADQMKTDGESHFSGEVLSETMKPLETTDTVKAQKCDGIAMRSSLAENEAVTSTLDDFPSTSSNGHHIDSAENIKFQVEHQSPVSVLEPFFVEDANSPPTISLQTGRKPLQPHRLTFEESSFESSPQHTPASAHPCMDEQLCQYVQLVMEASSLDWDHLSEIRSQPEQMLIHESLFDEVELPPLGCYNDLKLLFDRINQVLLEMYKCHLCPPLSGPALPKARSGPLAEAVLDEIFAEADYFLPPTSERRSLDEIVSEGAKCGTWLDDVRLDTERIVVEISEAILEESLLEFHTPEV</sequence>
<evidence type="ECO:0000313" key="5">
    <source>
        <dbReference type="Proteomes" id="UP001567538"/>
    </source>
</evidence>
<dbReference type="InterPro" id="IPR025486">
    <property type="entry name" value="DUF4378"/>
</dbReference>
<feature type="domain" description="DUF3741" evidence="2">
    <location>
        <begin position="239"/>
        <end position="268"/>
    </location>
</feature>
<gene>
    <name evidence="4" type="ORF">AAHA92_32697</name>
</gene>
<feature type="domain" description="DUF4378" evidence="3">
    <location>
        <begin position="703"/>
        <end position="846"/>
    </location>
</feature>
<comment type="caution">
    <text evidence="4">The sequence shown here is derived from an EMBL/GenBank/DDBJ whole genome shotgun (WGS) entry which is preliminary data.</text>
</comment>
<evidence type="ECO:0000313" key="4">
    <source>
        <dbReference type="EMBL" id="KAL1532723.1"/>
    </source>
</evidence>
<dbReference type="PANTHER" id="PTHR47212">
    <property type="entry name" value="ADHESIN-LIKE PROTEIN, PUTATIVE (DUF3741)-RELATED"/>
    <property type="match status" value="1"/>
</dbReference>
<dbReference type="AlphaFoldDB" id="A0ABD1FLK9"/>
<dbReference type="EMBL" id="JBEAFC010000014">
    <property type="protein sequence ID" value="KAL1532723.1"/>
    <property type="molecule type" value="Genomic_DNA"/>
</dbReference>
<dbReference type="InterPro" id="IPR022212">
    <property type="entry name" value="DUF3741"/>
</dbReference>
<keyword evidence="5" id="KW-1185">Reference proteome</keyword>
<accession>A0ABD1FLK9</accession>
<dbReference type="Pfam" id="PF14309">
    <property type="entry name" value="DUF4378"/>
    <property type="match status" value="1"/>
</dbReference>
<evidence type="ECO:0000256" key="1">
    <source>
        <dbReference type="SAM" id="MobiDB-lite"/>
    </source>
</evidence>
<dbReference type="Proteomes" id="UP001567538">
    <property type="component" value="Unassembled WGS sequence"/>
</dbReference>
<feature type="region of interest" description="Disordered" evidence="1">
    <location>
        <begin position="548"/>
        <end position="571"/>
    </location>
</feature>
<evidence type="ECO:0008006" key="6">
    <source>
        <dbReference type="Google" id="ProtNLM"/>
    </source>
</evidence>
<evidence type="ECO:0000259" key="2">
    <source>
        <dbReference type="Pfam" id="PF12552"/>
    </source>
</evidence>
<proteinExistence type="predicted"/>
<organism evidence="4 5">
    <name type="scientific">Salvia divinorum</name>
    <name type="common">Maria pastora</name>
    <name type="synonym">Diviner's sage</name>
    <dbReference type="NCBI Taxonomy" id="28513"/>
    <lineage>
        <taxon>Eukaryota</taxon>
        <taxon>Viridiplantae</taxon>
        <taxon>Streptophyta</taxon>
        <taxon>Embryophyta</taxon>
        <taxon>Tracheophyta</taxon>
        <taxon>Spermatophyta</taxon>
        <taxon>Magnoliopsida</taxon>
        <taxon>eudicotyledons</taxon>
        <taxon>Gunneridae</taxon>
        <taxon>Pentapetalae</taxon>
        <taxon>asterids</taxon>
        <taxon>lamiids</taxon>
        <taxon>Lamiales</taxon>
        <taxon>Lamiaceae</taxon>
        <taxon>Nepetoideae</taxon>
        <taxon>Mentheae</taxon>
        <taxon>Salviinae</taxon>
        <taxon>Salvia</taxon>
        <taxon>Salvia subgen. Calosphace</taxon>
    </lineage>
</organism>
<reference evidence="4 5" key="1">
    <citation type="submission" date="2024-06" db="EMBL/GenBank/DDBJ databases">
        <title>A chromosome level genome sequence of Diviner's sage (Salvia divinorum).</title>
        <authorList>
            <person name="Ford S.A."/>
            <person name="Ro D.-K."/>
            <person name="Ness R.W."/>
            <person name="Phillips M.A."/>
        </authorList>
    </citation>
    <scope>NUCLEOTIDE SEQUENCE [LARGE SCALE GENOMIC DNA]</scope>
    <source>
        <strain evidence="4">SAF-2024a</strain>
        <tissue evidence="4">Leaf</tissue>
    </source>
</reference>
<evidence type="ECO:0000259" key="3">
    <source>
        <dbReference type="Pfam" id="PF14309"/>
    </source>
</evidence>
<name>A0ABD1FLK9_SALDI</name>
<dbReference type="PANTHER" id="PTHR47212:SF4">
    <property type="entry name" value="ADHESIN-LIKE PROTEIN, PUTATIVE (DUF3741)-RELATED"/>
    <property type="match status" value="1"/>
</dbReference>
<dbReference type="Pfam" id="PF12552">
    <property type="entry name" value="DUF3741"/>
    <property type="match status" value="1"/>
</dbReference>